<sequence length="116" mass="13456">YASVLRSLWDYDDPQKTNNKFISGNVVRVYCKYAIMFEKQNIDPIYKSLVKKYALGASVKNSSLWDYDDPQKTNNKFISGNVVRVYCKYAIMFEKQNIDPIYKSLVKKYALGASVK</sequence>
<dbReference type="AlphaFoldDB" id="A0A1C6WIW5"/>
<proteinExistence type="predicted"/>
<evidence type="ECO:0000313" key="1">
    <source>
        <dbReference type="EMBL" id="SCL87820.1"/>
    </source>
</evidence>
<organism evidence="1">
    <name type="scientific">Plasmodium chabaudi chabaudi</name>
    <dbReference type="NCBI Taxonomy" id="31271"/>
    <lineage>
        <taxon>Eukaryota</taxon>
        <taxon>Sar</taxon>
        <taxon>Alveolata</taxon>
        <taxon>Apicomplexa</taxon>
        <taxon>Aconoidasida</taxon>
        <taxon>Haemosporida</taxon>
        <taxon>Plasmodiidae</taxon>
        <taxon>Plasmodium</taxon>
        <taxon>Plasmodium (Vinckeia)</taxon>
    </lineage>
</organism>
<dbReference type="Proteomes" id="UP000507163">
    <property type="component" value="Unassembled WGS sequence"/>
</dbReference>
<gene>
    <name evidence="1" type="ORF">PCHAJ_000508800</name>
</gene>
<feature type="non-terminal residue" evidence="1">
    <location>
        <position position="1"/>
    </location>
</feature>
<accession>A0A1C6WIW5</accession>
<reference evidence="1" key="1">
    <citation type="submission" date="2016-08" db="EMBL/GenBank/DDBJ databases">
        <authorList>
            <consortium name="Pathogen Informatics"/>
        </authorList>
    </citation>
    <scope>NUCLEOTIDE SEQUENCE</scope>
    <source>
        <strain evidence="1">AJ</strain>
    </source>
</reference>
<feature type="non-terminal residue" evidence="1">
    <location>
        <position position="116"/>
    </location>
</feature>
<protein>
    <submittedName>
        <fullName evidence="1">Uncharacterized protein</fullName>
    </submittedName>
</protein>
<name>A0A1C6WIW5_PLACU</name>
<dbReference type="EMBL" id="FMIL01000247">
    <property type="protein sequence ID" value="SCL87820.1"/>
    <property type="molecule type" value="Genomic_DNA"/>
</dbReference>